<dbReference type="AlphaFoldDB" id="A0A2R6W0L6"/>
<reference evidence="3" key="1">
    <citation type="journal article" date="2017" name="Cell">
        <title>Insights into land plant evolution garnered from the Marchantia polymorpha genome.</title>
        <authorList>
            <person name="Bowman J.L."/>
            <person name="Kohchi T."/>
            <person name="Yamato K.T."/>
            <person name="Jenkins J."/>
            <person name="Shu S."/>
            <person name="Ishizaki K."/>
            <person name="Yamaoka S."/>
            <person name="Nishihama R."/>
            <person name="Nakamura Y."/>
            <person name="Berger F."/>
            <person name="Adam C."/>
            <person name="Aki S.S."/>
            <person name="Althoff F."/>
            <person name="Araki T."/>
            <person name="Arteaga-Vazquez M.A."/>
            <person name="Balasubrmanian S."/>
            <person name="Barry K."/>
            <person name="Bauer D."/>
            <person name="Boehm C.R."/>
            <person name="Briginshaw L."/>
            <person name="Caballero-Perez J."/>
            <person name="Catarino B."/>
            <person name="Chen F."/>
            <person name="Chiyoda S."/>
            <person name="Chovatia M."/>
            <person name="Davies K.M."/>
            <person name="Delmans M."/>
            <person name="Demura T."/>
            <person name="Dierschke T."/>
            <person name="Dolan L."/>
            <person name="Dorantes-Acosta A.E."/>
            <person name="Eklund D.M."/>
            <person name="Florent S.N."/>
            <person name="Flores-Sandoval E."/>
            <person name="Fujiyama A."/>
            <person name="Fukuzawa H."/>
            <person name="Galik B."/>
            <person name="Grimanelli D."/>
            <person name="Grimwood J."/>
            <person name="Grossniklaus U."/>
            <person name="Hamada T."/>
            <person name="Haseloff J."/>
            <person name="Hetherington A.J."/>
            <person name="Higo A."/>
            <person name="Hirakawa Y."/>
            <person name="Hundley H.N."/>
            <person name="Ikeda Y."/>
            <person name="Inoue K."/>
            <person name="Inoue S.I."/>
            <person name="Ishida S."/>
            <person name="Jia Q."/>
            <person name="Kakita M."/>
            <person name="Kanazawa T."/>
            <person name="Kawai Y."/>
            <person name="Kawashima T."/>
            <person name="Kennedy M."/>
            <person name="Kinose K."/>
            <person name="Kinoshita T."/>
            <person name="Kohara Y."/>
            <person name="Koide E."/>
            <person name="Komatsu K."/>
            <person name="Kopischke S."/>
            <person name="Kubo M."/>
            <person name="Kyozuka J."/>
            <person name="Lagercrantz U."/>
            <person name="Lin S.S."/>
            <person name="Lindquist E."/>
            <person name="Lipzen A.M."/>
            <person name="Lu C.W."/>
            <person name="De Luna E."/>
            <person name="Martienssen R.A."/>
            <person name="Minamino N."/>
            <person name="Mizutani M."/>
            <person name="Mizutani M."/>
            <person name="Mochizuki N."/>
            <person name="Monte I."/>
            <person name="Mosher R."/>
            <person name="Nagasaki H."/>
            <person name="Nakagami H."/>
            <person name="Naramoto S."/>
            <person name="Nishitani K."/>
            <person name="Ohtani M."/>
            <person name="Okamoto T."/>
            <person name="Okumura M."/>
            <person name="Phillips J."/>
            <person name="Pollak B."/>
            <person name="Reinders A."/>
            <person name="Rovekamp M."/>
            <person name="Sano R."/>
            <person name="Sawa S."/>
            <person name="Schmid M.W."/>
            <person name="Shirakawa M."/>
            <person name="Solano R."/>
            <person name="Spunde A."/>
            <person name="Suetsugu N."/>
            <person name="Sugano S."/>
            <person name="Sugiyama A."/>
            <person name="Sun R."/>
            <person name="Suzuki Y."/>
            <person name="Takenaka M."/>
            <person name="Takezawa D."/>
            <person name="Tomogane H."/>
            <person name="Tsuzuki M."/>
            <person name="Ueda T."/>
            <person name="Umeda M."/>
            <person name="Ward J.M."/>
            <person name="Watanabe Y."/>
            <person name="Yazaki K."/>
            <person name="Yokoyama R."/>
            <person name="Yoshitake Y."/>
            <person name="Yotsui I."/>
            <person name="Zachgo S."/>
            <person name="Schmutz J."/>
        </authorList>
    </citation>
    <scope>NUCLEOTIDE SEQUENCE [LARGE SCALE GENOMIC DNA]</scope>
    <source>
        <strain evidence="3">Tak-1</strain>
    </source>
</reference>
<evidence type="ECO:0000313" key="2">
    <source>
        <dbReference type="EMBL" id="PTQ27373.1"/>
    </source>
</evidence>
<protein>
    <submittedName>
        <fullName evidence="2">Uncharacterized protein</fullName>
    </submittedName>
</protein>
<feature type="region of interest" description="Disordered" evidence="1">
    <location>
        <begin position="119"/>
        <end position="141"/>
    </location>
</feature>
<keyword evidence="3" id="KW-1185">Reference proteome</keyword>
<proteinExistence type="predicted"/>
<evidence type="ECO:0000256" key="1">
    <source>
        <dbReference type="SAM" id="MobiDB-lite"/>
    </source>
</evidence>
<evidence type="ECO:0000313" key="3">
    <source>
        <dbReference type="Proteomes" id="UP000244005"/>
    </source>
</evidence>
<feature type="region of interest" description="Disordered" evidence="1">
    <location>
        <begin position="39"/>
        <end position="106"/>
    </location>
</feature>
<name>A0A2R6W0L6_MARPO</name>
<dbReference type="Proteomes" id="UP000244005">
    <property type="component" value="Unassembled WGS sequence"/>
</dbReference>
<dbReference type="EMBL" id="KZ772870">
    <property type="protein sequence ID" value="PTQ27373.1"/>
    <property type="molecule type" value="Genomic_DNA"/>
</dbReference>
<gene>
    <name evidence="2" type="ORF">MARPO_0202s0002</name>
</gene>
<organism evidence="2 3">
    <name type="scientific">Marchantia polymorpha</name>
    <name type="common">Common liverwort</name>
    <name type="synonym">Marchantia aquatica</name>
    <dbReference type="NCBI Taxonomy" id="3197"/>
    <lineage>
        <taxon>Eukaryota</taxon>
        <taxon>Viridiplantae</taxon>
        <taxon>Streptophyta</taxon>
        <taxon>Embryophyta</taxon>
        <taxon>Marchantiophyta</taxon>
        <taxon>Marchantiopsida</taxon>
        <taxon>Marchantiidae</taxon>
        <taxon>Marchantiales</taxon>
        <taxon>Marchantiaceae</taxon>
        <taxon>Marchantia</taxon>
    </lineage>
</organism>
<feature type="compositionally biased region" description="Basic and acidic residues" evidence="1">
    <location>
        <begin position="59"/>
        <end position="76"/>
    </location>
</feature>
<feature type="region of interest" description="Disordered" evidence="1">
    <location>
        <begin position="303"/>
        <end position="323"/>
    </location>
</feature>
<accession>A0A2R6W0L6</accession>
<sequence>MDGGNSKRYMMIRLIRPVPFSIWAAGPVTGNHVGEGGWGWGRGNAVPESFDQFSPGGSTRRDTKAPLRKRSNDADASRPTLLERAGGHSQGQEAPGGPRGAGAGAGLSSAALRFEGRWRAQAEERAGSGARVGQQLRARARDPAALAPVRLSGPVVPHRRPAAAAAGGIGQEGQFVGGSSPAARPDLRQALRSPGRRGQIAPRSPGGFAQARWRQQAPLAAGVVVGAIARAIAEPEPWRWRWRWLQFGQDHGQIRSVPGRRVGEEPPRARGRGAIVADGEGVWRIRRFLEVRAREGFRGRLGLDGIEHEKPPPRDCAQSQDCR</sequence>